<gene>
    <name evidence="4" type="ORF">GCM10023318_59850</name>
</gene>
<keyword evidence="5" id="KW-1185">Reference proteome</keyword>
<dbReference type="InterPro" id="IPR000182">
    <property type="entry name" value="GNAT_dom"/>
</dbReference>
<name>A0ABP9L317_9NOCA</name>
<protein>
    <submittedName>
        <fullName evidence="4">GNAT family N-acetyltransferase</fullName>
    </submittedName>
</protein>
<organism evidence="4 5">
    <name type="scientific">Nocardia callitridis</name>
    <dbReference type="NCBI Taxonomy" id="648753"/>
    <lineage>
        <taxon>Bacteria</taxon>
        <taxon>Bacillati</taxon>
        <taxon>Actinomycetota</taxon>
        <taxon>Actinomycetes</taxon>
        <taxon>Mycobacteriales</taxon>
        <taxon>Nocardiaceae</taxon>
        <taxon>Nocardia</taxon>
    </lineage>
</organism>
<keyword evidence="2" id="KW-0012">Acyltransferase</keyword>
<proteinExistence type="predicted"/>
<evidence type="ECO:0000256" key="2">
    <source>
        <dbReference type="ARBA" id="ARBA00023315"/>
    </source>
</evidence>
<dbReference type="PANTHER" id="PTHR43800:SF1">
    <property type="entry name" value="PEPTIDYL-LYSINE N-ACETYLTRANSFERASE YJAB"/>
    <property type="match status" value="1"/>
</dbReference>
<evidence type="ECO:0000313" key="5">
    <source>
        <dbReference type="Proteomes" id="UP001500603"/>
    </source>
</evidence>
<accession>A0ABP9L317</accession>
<dbReference type="EMBL" id="BAABJM010000009">
    <property type="protein sequence ID" value="GAA5068985.1"/>
    <property type="molecule type" value="Genomic_DNA"/>
</dbReference>
<dbReference type="SUPFAM" id="SSF55729">
    <property type="entry name" value="Acyl-CoA N-acyltransferases (Nat)"/>
    <property type="match status" value="1"/>
</dbReference>
<dbReference type="InterPro" id="IPR016181">
    <property type="entry name" value="Acyl_CoA_acyltransferase"/>
</dbReference>
<dbReference type="Pfam" id="PF00583">
    <property type="entry name" value="Acetyltransf_1"/>
    <property type="match status" value="1"/>
</dbReference>
<reference evidence="5" key="1">
    <citation type="journal article" date="2019" name="Int. J. Syst. Evol. Microbiol.">
        <title>The Global Catalogue of Microorganisms (GCM) 10K type strain sequencing project: providing services to taxonomists for standard genome sequencing and annotation.</title>
        <authorList>
            <consortium name="The Broad Institute Genomics Platform"/>
            <consortium name="The Broad Institute Genome Sequencing Center for Infectious Disease"/>
            <person name="Wu L."/>
            <person name="Ma J."/>
        </authorList>
    </citation>
    <scope>NUCLEOTIDE SEQUENCE [LARGE SCALE GENOMIC DNA]</scope>
    <source>
        <strain evidence="5">JCM 18298</strain>
    </source>
</reference>
<dbReference type="PROSITE" id="PS51186">
    <property type="entry name" value="GNAT"/>
    <property type="match status" value="1"/>
</dbReference>
<dbReference type="PANTHER" id="PTHR43800">
    <property type="entry name" value="PEPTIDYL-LYSINE N-ACETYLTRANSFERASE YJAB"/>
    <property type="match status" value="1"/>
</dbReference>
<feature type="domain" description="N-acetyltransferase" evidence="3">
    <location>
        <begin position="1"/>
        <end position="153"/>
    </location>
</feature>
<sequence length="173" mass="19721">MIRDATEADLPELRRIEWAAGEVFARVGMAAVARDEPASVATLREFQRAGRAWVWADELDHPVAYLVLAVVDGAAHVEQVSVHPDHAHRRIGRALIEHAARWARDRALAALTLTTFVEVEWNGPYYLRLGFRYLTAAEQTPGLRAIRAQERERGLDRWPRACMRVELADWKFD</sequence>
<keyword evidence="1" id="KW-0808">Transferase</keyword>
<evidence type="ECO:0000313" key="4">
    <source>
        <dbReference type="EMBL" id="GAA5068985.1"/>
    </source>
</evidence>
<dbReference type="Proteomes" id="UP001500603">
    <property type="component" value="Unassembled WGS sequence"/>
</dbReference>
<evidence type="ECO:0000256" key="1">
    <source>
        <dbReference type="ARBA" id="ARBA00022679"/>
    </source>
</evidence>
<comment type="caution">
    <text evidence="4">The sequence shown here is derived from an EMBL/GenBank/DDBJ whole genome shotgun (WGS) entry which is preliminary data.</text>
</comment>
<evidence type="ECO:0000259" key="3">
    <source>
        <dbReference type="PROSITE" id="PS51186"/>
    </source>
</evidence>
<dbReference type="Gene3D" id="3.40.630.30">
    <property type="match status" value="1"/>
</dbReference>
<dbReference type="CDD" id="cd04301">
    <property type="entry name" value="NAT_SF"/>
    <property type="match status" value="1"/>
</dbReference>